<gene>
    <name evidence="2" type="ORF">HDF10_002665</name>
</gene>
<dbReference type="Gene3D" id="1.20.120.1870">
    <property type="entry name" value="Fic/DOC protein, Fido domain"/>
    <property type="match status" value="1"/>
</dbReference>
<name>A0A7W8J8N5_9BACT</name>
<dbReference type="EMBL" id="JACHDZ010000004">
    <property type="protein sequence ID" value="MBB5344679.1"/>
    <property type="molecule type" value="Genomic_DNA"/>
</dbReference>
<protein>
    <submittedName>
        <fullName evidence="2">Death-on-curing protein</fullName>
    </submittedName>
</protein>
<dbReference type="AlphaFoldDB" id="A0A7W8J8N5"/>
<comment type="caution">
    <text evidence="2">The sequence shown here is derived from an EMBL/GenBank/DDBJ whole genome shotgun (WGS) entry which is preliminary data.</text>
</comment>
<reference evidence="2 3" key="1">
    <citation type="submission" date="2020-08" db="EMBL/GenBank/DDBJ databases">
        <title>Genomic Encyclopedia of Type Strains, Phase IV (KMG-V): Genome sequencing to study the core and pangenomes of soil and plant-associated prokaryotes.</title>
        <authorList>
            <person name="Whitman W."/>
        </authorList>
    </citation>
    <scope>NUCLEOTIDE SEQUENCE [LARGE SCALE GENOMIC DNA]</scope>
    <source>
        <strain evidence="2 3">M8US30</strain>
    </source>
</reference>
<dbReference type="InterPro" id="IPR036597">
    <property type="entry name" value="Fido-like_dom_sf"/>
</dbReference>
<dbReference type="InterPro" id="IPR003812">
    <property type="entry name" value="Fido"/>
</dbReference>
<evidence type="ECO:0000313" key="2">
    <source>
        <dbReference type="EMBL" id="MBB5344679.1"/>
    </source>
</evidence>
<dbReference type="InterPro" id="IPR006440">
    <property type="entry name" value="Doc"/>
</dbReference>
<evidence type="ECO:0000259" key="1">
    <source>
        <dbReference type="PROSITE" id="PS51459"/>
    </source>
</evidence>
<feature type="domain" description="Fido" evidence="1">
    <location>
        <begin position="7"/>
        <end position="124"/>
    </location>
</feature>
<dbReference type="PIRSF" id="PIRSF018297">
    <property type="entry name" value="Doc"/>
    <property type="match status" value="1"/>
</dbReference>
<dbReference type="PROSITE" id="PS51459">
    <property type="entry name" value="FIDO"/>
    <property type="match status" value="1"/>
</dbReference>
<sequence>MDEPIWIDKPEVLIAHSMQLAEHGGSDGIRDETLLDSALAKPRNIFAYADSVSLPRLAASYAFGLARNHAFIDGNKRTALVVSEGFLRLNGLKIVSPPEEKYFTFLHLADGSLSEDELTAWFAKHAVPLRK</sequence>
<dbReference type="PANTHER" id="PTHR39426:SF1">
    <property type="entry name" value="HOMOLOGY TO DEATH-ON-CURING PROTEIN OF PHAGE P1"/>
    <property type="match status" value="1"/>
</dbReference>
<proteinExistence type="predicted"/>
<dbReference type="SUPFAM" id="SSF140931">
    <property type="entry name" value="Fic-like"/>
    <property type="match status" value="1"/>
</dbReference>
<dbReference type="InterPro" id="IPR053737">
    <property type="entry name" value="Type_II_TA_Toxin"/>
</dbReference>
<accession>A0A7W8J8N5</accession>
<dbReference type="NCBIfam" id="TIGR01550">
    <property type="entry name" value="DOC_P1"/>
    <property type="match status" value="1"/>
</dbReference>
<dbReference type="Pfam" id="PF02661">
    <property type="entry name" value="Fic"/>
    <property type="match status" value="1"/>
</dbReference>
<dbReference type="Proteomes" id="UP000569092">
    <property type="component" value="Unassembled WGS sequence"/>
</dbReference>
<evidence type="ECO:0000313" key="3">
    <source>
        <dbReference type="Proteomes" id="UP000569092"/>
    </source>
</evidence>
<dbReference type="GO" id="GO:0016301">
    <property type="term" value="F:kinase activity"/>
    <property type="evidence" value="ECO:0007669"/>
    <property type="project" value="InterPro"/>
</dbReference>
<organism evidence="2 3">
    <name type="scientific">Tunturiibacter lichenicola</name>
    <dbReference type="NCBI Taxonomy" id="2051959"/>
    <lineage>
        <taxon>Bacteria</taxon>
        <taxon>Pseudomonadati</taxon>
        <taxon>Acidobacteriota</taxon>
        <taxon>Terriglobia</taxon>
        <taxon>Terriglobales</taxon>
        <taxon>Acidobacteriaceae</taxon>
        <taxon>Tunturiibacter</taxon>
    </lineage>
</organism>
<dbReference type="PANTHER" id="PTHR39426">
    <property type="entry name" value="HOMOLOGY TO DEATH-ON-CURING PROTEIN OF PHAGE P1"/>
    <property type="match status" value="1"/>
</dbReference>